<evidence type="ECO:0000313" key="2">
    <source>
        <dbReference type="Proteomes" id="UP000030428"/>
    </source>
</evidence>
<gene>
    <name evidence="1" type="ORF">PN36_06275</name>
</gene>
<organism evidence="1 2">
    <name type="scientific">Candidatus Thiomargarita nelsonii</name>
    <dbReference type="NCBI Taxonomy" id="1003181"/>
    <lineage>
        <taxon>Bacteria</taxon>
        <taxon>Pseudomonadati</taxon>
        <taxon>Pseudomonadota</taxon>
        <taxon>Gammaproteobacteria</taxon>
        <taxon>Thiotrichales</taxon>
        <taxon>Thiotrichaceae</taxon>
        <taxon>Thiomargarita</taxon>
    </lineage>
</organism>
<sequence length="86" mass="10284">MLSEVRTLEKVMLDIKRLSLENRLFVIKLTSETLLNRANLPEMVYYPKQTITNPLRFGEYRGSYFTDLEDFKIAEWQPTNEYLNSF</sequence>
<reference evidence="1 2" key="1">
    <citation type="journal article" date="2016" name="Front. Microbiol.">
        <title>Single-Cell (Meta-)Genomics of a Dimorphic Candidatus Thiomargarita nelsonii Reveals Genomic Plasticity.</title>
        <authorList>
            <person name="Flood B.E."/>
            <person name="Fliss P."/>
            <person name="Jones D.S."/>
            <person name="Dick G.J."/>
            <person name="Jain S."/>
            <person name="Kaster A.K."/>
            <person name="Winkel M."/>
            <person name="Mussmann M."/>
            <person name="Bailey J."/>
        </authorList>
    </citation>
    <scope>NUCLEOTIDE SEQUENCE [LARGE SCALE GENOMIC DNA]</scope>
    <source>
        <strain evidence="1">Hydrate Ridge</strain>
    </source>
</reference>
<dbReference type="EMBL" id="JSZA02000018">
    <property type="protein sequence ID" value="KHD07312.1"/>
    <property type="molecule type" value="Genomic_DNA"/>
</dbReference>
<evidence type="ECO:0000313" key="1">
    <source>
        <dbReference type="EMBL" id="KHD07312.1"/>
    </source>
</evidence>
<dbReference type="Proteomes" id="UP000030428">
    <property type="component" value="Unassembled WGS sequence"/>
</dbReference>
<comment type="caution">
    <text evidence="1">The sequence shown here is derived from an EMBL/GenBank/DDBJ whole genome shotgun (WGS) entry which is preliminary data.</text>
</comment>
<protein>
    <submittedName>
        <fullName evidence="1">Uncharacterized protein</fullName>
    </submittedName>
</protein>
<proteinExistence type="predicted"/>
<keyword evidence="2" id="KW-1185">Reference proteome</keyword>
<dbReference type="AlphaFoldDB" id="A0A0A6PAD7"/>
<accession>A0A0A6PAD7</accession>
<name>A0A0A6PAD7_9GAMM</name>